<name>A0ABV5FT65_9MICC</name>
<evidence type="ECO:0000313" key="1">
    <source>
        <dbReference type="EMBL" id="MFB9069861.1"/>
    </source>
</evidence>
<proteinExistence type="predicted"/>
<protein>
    <submittedName>
        <fullName evidence="1">Uncharacterized protein</fullName>
    </submittedName>
</protein>
<sequence length="54" mass="5887">MVEHAGVEDPAEQVLQVFTVHGVSLRTEEAGLRVGCRVRCRVRCHVGADRGGRS</sequence>
<organism evidence="1 2">
    <name type="scientific">Citricoccus parietis</name>
    <dbReference type="NCBI Taxonomy" id="592307"/>
    <lineage>
        <taxon>Bacteria</taxon>
        <taxon>Bacillati</taxon>
        <taxon>Actinomycetota</taxon>
        <taxon>Actinomycetes</taxon>
        <taxon>Micrococcales</taxon>
        <taxon>Micrococcaceae</taxon>
        <taxon>Citricoccus</taxon>
    </lineage>
</organism>
<dbReference type="Proteomes" id="UP001589575">
    <property type="component" value="Unassembled WGS sequence"/>
</dbReference>
<dbReference type="EMBL" id="JBHMFI010000001">
    <property type="protein sequence ID" value="MFB9069861.1"/>
    <property type="molecule type" value="Genomic_DNA"/>
</dbReference>
<evidence type="ECO:0000313" key="2">
    <source>
        <dbReference type="Proteomes" id="UP001589575"/>
    </source>
</evidence>
<reference evidence="1 2" key="1">
    <citation type="submission" date="2024-09" db="EMBL/GenBank/DDBJ databases">
        <authorList>
            <person name="Sun Q."/>
            <person name="Mori K."/>
        </authorList>
    </citation>
    <scope>NUCLEOTIDE SEQUENCE [LARGE SCALE GENOMIC DNA]</scope>
    <source>
        <strain evidence="1 2">CCM 7609</strain>
    </source>
</reference>
<accession>A0ABV5FT65</accession>
<comment type="caution">
    <text evidence="1">The sequence shown here is derived from an EMBL/GenBank/DDBJ whole genome shotgun (WGS) entry which is preliminary data.</text>
</comment>
<gene>
    <name evidence="1" type="ORF">ACFFX0_01070</name>
</gene>
<keyword evidence="2" id="KW-1185">Reference proteome</keyword>